<sequence length="337" mass="39928">MNSENQTFIEENSLTTKPIFFTCILTVEIPGILCSFLIFFYFIFNWRLMMIKSLHNHPIFLLTILTILYLTADLPFIMSFIRTGFDIIRIPSFCKWWFWFDYTLTAESLYLAAISSIQRHIVVFHSQWLRSRRLRWMVHYIPLIFCVIYPALFYIIIMFLYPCTNFYDETSLNCMYPCYMNTIAITTTDWIVNSAIPVWTNGIANLLLIVRVIHSKRKIYRQQRNTWNKQKKLAFNLLVYSLLYFLWFPTTIIMLIQYSVYPTLIQDILAVYYVYASCIFVAPLQPFMFLLALPELTQSIKRQLRLARPTVATEIPLAVPKPNLTSKRIHVNNDGQN</sequence>
<evidence type="ECO:0000256" key="4">
    <source>
        <dbReference type="ARBA" id="ARBA00023136"/>
    </source>
</evidence>
<dbReference type="AlphaFoldDB" id="A0A815U5T0"/>
<feature type="transmembrane region" description="Helical" evidence="5">
    <location>
        <begin position="233"/>
        <end position="258"/>
    </location>
</feature>
<feature type="transmembrane region" description="Helical" evidence="5">
    <location>
        <begin position="270"/>
        <end position="293"/>
    </location>
</feature>
<evidence type="ECO:0000259" key="6">
    <source>
        <dbReference type="PROSITE" id="PS50262"/>
    </source>
</evidence>
<comment type="caution">
    <text evidence="7">The sequence shown here is derived from an EMBL/GenBank/DDBJ whole genome shotgun (WGS) entry which is preliminary data.</text>
</comment>
<name>A0A815U5T0_ADIRI</name>
<dbReference type="SUPFAM" id="SSF81321">
    <property type="entry name" value="Family A G protein-coupled receptor-like"/>
    <property type="match status" value="1"/>
</dbReference>
<keyword evidence="3 5" id="KW-1133">Transmembrane helix</keyword>
<proteinExistence type="predicted"/>
<feature type="transmembrane region" description="Helical" evidence="5">
    <location>
        <begin position="138"/>
        <end position="161"/>
    </location>
</feature>
<gene>
    <name evidence="7" type="ORF">XAT740_LOCUS40606</name>
</gene>
<evidence type="ECO:0000256" key="5">
    <source>
        <dbReference type="SAM" id="Phobius"/>
    </source>
</evidence>
<evidence type="ECO:0000256" key="3">
    <source>
        <dbReference type="ARBA" id="ARBA00022989"/>
    </source>
</evidence>
<dbReference type="InterPro" id="IPR017452">
    <property type="entry name" value="GPCR_Rhodpsn_7TM"/>
</dbReference>
<evidence type="ECO:0000313" key="8">
    <source>
        <dbReference type="Proteomes" id="UP000663828"/>
    </source>
</evidence>
<dbReference type="PROSITE" id="PS50262">
    <property type="entry name" value="G_PROTEIN_RECEP_F1_2"/>
    <property type="match status" value="1"/>
</dbReference>
<dbReference type="Gene3D" id="1.20.1070.10">
    <property type="entry name" value="Rhodopsin 7-helix transmembrane proteins"/>
    <property type="match status" value="1"/>
</dbReference>
<reference evidence="7" key="1">
    <citation type="submission" date="2021-02" db="EMBL/GenBank/DDBJ databases">
        <authorList>
            <person name="Nowell W R."/>
        </authorList>
    </citation>
    <scope>NUCLEOTIDE SEQUENCE</scope>
</reference>
<feature type="domain" description="G-protein coupled receptors family 1 profile" evidence="6">
    <location>
        <begin position="34"/>
        <end position="289"/>
    </location>
</feature>
<evidence type="ECO:0000313" key="7">
    <source>
        <dbReference type="EMBL" id="CAF1517810.1"/>
    </source>
</evidence>
<evidence type="ECO:0000256" key="2">
    <source>
        <dbReference type="ARBA" id="ARBA00022692"/>
    </source>
</evidence>
<feature type="transmembrane region" description="Helical" evidence="5">
    <location>
        <begin position="96"/>
        <end position="117"/>
    </location>
</feature>
<keyword evidence="8" id="KW-1185">Reference proteome</keyword>
<feature type="transmembrane region" description="Helical" evidence="5">
    <location>
        <begin position="190"/>
        <end position="213"/>
    </location>
</feature>
<feature type="transmembrane region" description="Helical" evidence="5">
    <location>
        <begin position="58"/>
        <end position="81"/>
    </location>
</feature>
<protein>
    <recommendedName>
        <fullName evidence="6">G-protein coupled receptors family 1 profile domain-containing protein</fullName>
    </recommendedName>
</protein>
<keyword evidence="4 5" id="KW-0472">Membrane</keyword>
<dbReference type="GO" id="GO:0016020">
    <property type="term" value="C:membrane"/>
    <property type="evidence" value="ECO:0007669"/>
    <property type="project" value="UniProtKB-SubCell"/>
</dbReference>
<comment type="subcellular location">
    <subcellularLocation>
        <location evidence="1">Membrane</location>
    </subcellularLocation>
</comment>
<evidence type="ECO:0000256" key="1">
    <source>
        <dbReference type="ARBA" id="ARBA00004370"/>
    </source>
</evidence>
<keyword evidence="2 5" id="KW-0812">Transmembrane</keyword>
<dbReference type="EMBL" id="CAJNOR010004638">
    <property type="protein sequence ID" value="CAF1517810.1"/>
    <property type="molecule type" value="Genomic_DNA"/>
</dbReference>
<accession>A0A815U5T0</accession>
<feature type="transmembrane region" description="Helical" evidence="5">
    <location>
        <begin position="19"/>
        <end position="46"/>
    </location>
</feature>
<organism evidence="7 8">
    <name type="scientific">Adineta ricciae</name>
    <name type="common">Rotifer</name>
    <dbReference type="NCBI Taxonomy" id="249248"/>
    <lineage>
        <taxon>Eukaryota</taxon>
        <taxon>Metazoa</taxon>
        <taxon>Spiralia</taxon>
        <taxon>Gnathifera</taxon>
        <taxon>Rotifera</taxon>
        <taxon>Eurotatoria</taxon>
        <taxon>Bdelloidea</taxon>
        <taxon>Adinetida</taxon>
        <taxon>Adinetidae</taxon>
        <taxon>Adineta</taxon>
    </lineage>
</organism>
<dbReference type="Proteomes" id="UP000663828">
    <property type="component" value="Unassembled WGS sequence"/>
</dbReference>